<gene>
    <name evidence="2" type="ORF">METSCH_A02610</name>
</gene>
<proteinExistence type="predicted"/>
<dbReference type="EMBL" id="CP034456">
    <property type="protein sequence ID" value="QBM85638.1"/>
    <property type="molecule type" value="Genomic_DNA"/>
</dbReference>
<protein>
    <submittedName>
        <fullName evidence="2">Uncharacterized protein</fullName>
    </submittedName>
</protein>
<name>A0A4P6XIJ1_9ASCO</name>
<feature type="chain" id="PRO_5020740731" evidence="1">
    <location>
        <begin position="21"/>
        <end position="282"/>
    </location>
</feature>
<dbReference type="Proteomes" id="UP000292447">
    <property type="component" value="Chromosome I"/>
</dbReference>
<sequence length="282" mass="31858">MLFRFALFATILAAADSVAAKILDGKVWLTWKTPRREPTGKIGMLGKNAYDSSVITYVAESMKKRDVGLMDLSSQLMPILNGEVHAGDQLSKYYDQVDQYQSLLGEPDTNVERFKRNPGDSVNCSSVAEISRRYQIICHWAKHVWDHVEEKVSHVWLNQQAYVVVPEGGRFIAKPASFEGHIGDIASTIKEGSTDSCMGVLQIYGDWSVMTSVHKNEKGPCFTDLEKDQLESVLNRCVREAERRSAVSYCCRIRDHHGWTGDVRIQRSDVTFANIKDMRCAY</sequence>
<keyword evidence="3" id="KW-1185">Reference proteome</keyword>
<evidence type="ECO:0000313" key="2">
    <source>
        <dbReference type="EMBL" id="QBM85638.1"/>
    </source>
</evidence>
<dbReference type="AlphaFoldDB" id="A0A4P6XIJ1"/>
<accession>A0A4P6XIJ1</accession>
<organism evidence="2 3">
    <name type="scientific">Metschnikowia aff. pulcherrima</name>
    <dbReference type="NCBI Taxonomy" id="2163413"/>
    <lineage>
        <taxon>Eukaryota</taxon>
        <taxon>Fungi</taxon>
        <taxon>Dikarya</taxon>
        <taxon>Ascomycota</taxon>
        <taxon>Saccharomycotina</taxon>
        <taxon>Pichiomycetes</taxon>
        <taxon>Metschnikowiaceae</taxon>
        <taxon>Metschnikowia</taxon>
    </lineage>
</organism>
<evidence type="ECO:0000256" key="1">
    <source>
        <dbReference type="SAM" id="SignalP"/>
    </source>
</evidence>
<evidence type="ECO:0000313" key="3">
    <source>
        <dbReference type="Proteomes" id="UP000292447"/>
    </source>
</evidence>
<feature type="signal peptide" evidence="1">
    <location>
        <begin position="1"/>
        <end position="20"/>
    </location>
</feature>
<reference evidence="3" key="1">
    <citation type="submission" date="2019-03" db="EMBL/GenBank/DDBJ databases">
        <title>Snf2 controls pulcherriminic acid biosynthesis and connects pigmentation and antifungal activity of the yeast Metschnikowia pulcherrima.</title>
        <authorList>
            <person name="Gore-Lloyd D."/>
            <person name="Sumann I."/>
            <person name="Brachmann A.O."/>
            <person name="Schneeberger K."/>
            <person name="Ortiz-Merino R.A."/>
            <person name="Moreno-Beltran M."/>
            <person name="Schlaefli M."/>
            <person name="Kirner P."/>
            <person name="Santos Kron A."/>
            <person name="Wolfe K.H."/>
            <person name="Piel J."/>
            <person name="Ahrens C.H."/>
            <person name="Henk D."/>
            <person name="Freimoser F.M."/>
        </authorList>
    </citation>
    <scope>NUCLEOTIDE SEQUENCE [LARGE SCALE GENOMIC DNA]</scope>
    <source>
        <strain evidence="3">APC 1.2</strain>
    </source>
</reference>
<keyword evidence="1" id="KW-0732">Signal</keyword>